<accession>A0A087W0S0</accession>
<evidence type="ECO:0000313" key="1">
    <source>
        <dbReference type="EMBL" id="CDI98114.1"/>
    </source>
</evidence>
<gene>
    <name evidence="1" type="ORF">EmuJ_000194100</name>
</gene>
<name>A0A087W0S0_ECHMU</name>
<reference evidence="1" key="2">
    <citation type="submission" date="2015-11" db="EMBL/GenBank/DDBJ databases">
        <authorList>
            <person name="Zhang Y."/>
            <person name="Guo Z."/>
        </authorList>
    </citation>
    <scope>NUCLEOTIDE SEQUENCE</scope>
</reference>
<dbReference type="AlphaFoldDB" id="A0A087W0S0"/>
<reference evidence="1" key="1">
    <citation type="journal article" date="2013" name="Nature">
        <title>The genomes of four tapeworm species reveal adaptations to parasitism.</title>
        <authorList>
            <person name="Tsai I.J."/>
            <person name="Zarowiecki M."/>
            <person name="Holroyd N."/>
            <person name="Garciarrubio A."/>
            <person name="Sanchez-Flores A."/>
            <person name="Brooks K.L."/>
            <person name="Tracey A."/>
            <person name="Bobes R.J."/>
            <person name="Fragoso G."/>
            <person name="Sciutto E."/>
            <person name="Aslett M."/>
            <person name="Beasley H."/>
            <person name="Bennett H.M."/>
            <person name="Cai J."/>
            <person name="Camicia F."/>
            <person name="Clark R."/>
            <person name="Cucher M."/>
            <person name="De Silva N."/>
            <person name="Day T.A."/>
            <person name="Deplazes P."/>
            <person name="Estrada K."/>
            <person name="Fernandez C."/>
            <person name="Holland P.W."/>
            <person name="Hou J."/>
            <person name="Hu S."/>
            <person name="Huckvale T."/>
            <person name="Hung S.S."/>
            <person name="Kamenetzky L."/>
            <person name="Keane J.A."/>
            <person name="Kiss F."/>
            <person name="Koziol U."/>
            <person name="Lambert O."/>
            <person name="Liu K."/>
            <person name="Luo X."/>
            <person name="Luo Y."/>
            <person name="Macchiaroli N."/>
            <person name="Nichol S."/>
            <person name="Paps J."/>
            <person name="Parkinson J."/>
            <person name="Pouchkina-Stantcheva N."/>
            <person name="Riddiford N."/>
            <person name="Rosenzvit M."/>
            <person name="Salinas G."/>
            <person name="Wasmuth J.D."/>
            <person name="Zamanian M."/>
            <person name="Zheng Y."/>
            <person name="Cai X."/>
            <person name="Soberon X."/>
            <person name="Olson P.D."/>
            <person name="Laclette J.P."/>
            <person name="Brehm K."/>
            <person name="Berriman M."/>
            <person name="Garciarrubio A."/>
            <person name="Bobes R.J."/>
            <person name="Fragoso G."/>
            <person name="Sanchez-Flores A."/>
            <person name="Estrada K."/>
            <person name="Cevallos M.A."/>
            <person name="Morett E."/>
            <person name="Gonzalez V."/>
            <person name="Portillo T."/>
            <person name="Ochoa-Leyva A."/>
            <person name="Jose M.V."/>
            <person name="Sciutto E."/>
            <person name="Landa A."/>
            <person name="Jimenez L."/>
            <person name="Valdes V."/>
            <person name="Carrero J.C."/>
            <person name="Larralde C."/>
            <person name="Morales-Montor J."/>
            <person name="Limon-Lason J."/>
            <person name="Soberon X."/>
            <person name="Laclette J.P."/>
        </authorList>
    </citation>
    <scope>NUCLEOTIDE SEQUENCE [LARGE SCALE GENOMIC DNA]</scope>
</reference>
<dbReference type="Proteomes" id="UP000017246">
    <property type="component" value="Unassembled WGS sequence"/>
</dbReference>
<organism evidence="1 2">
    <name type="scientific">Echinococcus multilocularis</name>
    <name type="common">Fox tapeworm</name>
    <dbReference type="NCBI Taxonomy" id="6211"/>
    <lineage>
        <taxon>Eukaryota</taxon>
        <taxon>Metazoa</taxon>
        <taxon>Spiralia</taxon>
        <taxon>Lophotrochozoa</taxon>
        <taxon>Platyhelminthes</taxon>
        <taxon>Cestoda</taxon>
        <taxon>Eucestoda</taxon>
        <taxon>Cyclophyllidea</taxon>
        <taxon>Taeniidae</taxon>
        <taxon>Echinococcus</taxon>
    </lineage>
</organism>
<sequence>MLMVLTVKTSCHIIMQKLHKSYELGLNLSQTYTPAARLPTPFIVLATGCVRAYLRTRGPSASKAPAKEERCAEGISATSAAFHWSPISPAFTSPADRWARGCRRRDPIAHNPTCKDRNRVFDPMH</sequence>
<proteinExistence type="predicted"/>
<evidence type="ECO:0000313" key="2">
    <source>
        <dbReference type="Proteomes" id="UP000017246"/>
    </source>
</evidence>
<dbReference type="EMBL" id="LN902844">
    <property type="protein sequence ID" value="CDI98114.1"/>
    <property type="molecule type" value="Genomic_DNA"/>
</dbReference>
<keyword evidence="2" id="KW-1185">Reference proteome</keyword>
<protein>
    <submittedName>
        <fullName evidence="1">Uncharacterized protein</fullName>
    </submittedName>
</protein>